<dbReference type="Gene3D" id="3.40.1110.10">
    <property type="entry name" value="Calcium-transporting ATPase, cytoplasmic domain N"/>
    <property type="match status" value="1"/>
</dbReference>
<dbReference type="InterPro" id="IPR001757">
    <property type="entry name" value="P_typ_ATPase"/>
</dbReference>
<evidence type="ECO:0000256" key="3">
    <source>
        <dbReference type="ARBA" id="ARBA00022692"/>
    </source>
</evidence>
<dbReference type="Pfam" id="PF00122">
    <property type="entry name" value="E1-E2_ATPase"/>
    <property type="match status" value="1"/>
</dbReference>
<evidence type="ECO:0000313" key="13">
    <source>
        <dbReference type="EMBL" id="PMP77517.1"/>
    </source>
</evidence>
<evidence type="ECO:0000256" key="7">
    <source>
        <dbReference type="ARBA" id="ARBA00022842"/>
    </source>
</evidence>
<dbReference type="InterPro" id="IPR051949">
    <property type="entry name" value="Cation_Transport_ATPase"/>
</dbReference>
<feature type="transmembrane region" description="Helical" evidence="11">
    <location>
        <begin position="51"/>
        <end position="69"/>
    </location>
</feature>
<dbReference type="PRINTS" id="PR00941">
    <property type="entry name" value="CDATPASE"/>
</dbReference>
<keyword evidence="3 11" id="KW-0812">Transmembrane</keyword>
<feature type="transmembrane region" description="Helical" evidence="11">
    <location>
        <begin position="100"/>
        <end position="118"/>
    </location>
</feature>
<feature type="domain" description="P-type ATPase A" evidence="12">
    <location>
        <begin position="131"/>
        <end position="230"/>
    </location>
</feature>
<dbReference type="NCBIfam" id="TIGR01494">
    <property type="entry name" value="ATPase_P-type"/>
    <property type="match status" value="1"/>
</dbReference>
<dbReference type="InterPro" id="IPR023214">
    <property type="entry name" value="HAD_sf"/>
</dbReference>
<keyword evidence="8" id="KW-1278">Translocase</keyword>
<accession>A0A2J6X164</accession>
<dbReference type="Pfam" id="PF00702">
    <property type="entry name" value="Hydrolase"/>
    <property type="match status" value="1"/>
</dbReference>
<dbReference type="PANTHER" id="PTHR43079">
    <property type="entry name" value="PROBABLE CADMIUM/ZINC-TRANSPORTING ATPASE HMA1"/>
    <property type="match status" value="1"/>
</dbReference>
<evidence type="ECO:0000313" key="14">
    <source>
        <dbReference type="Proteomes" id="UP000243376"/>
    </source>
</evidence>
<dbReference type="InterPro" id="IPR059000">
    <property type="entry name" value="ATPase_P-type_domA"/>
</dbReference>
<evidence type="ECO:0000256" key="4">
    <source>
        <dbReference type="ARBA" id="ARBA00022723"/>
    </source>
</evidence>
<dbReference type="SUPFAM" id="SSF81665">
    <property type="entry name" value="Calcium ATPase, transmembrane domain M"/>
    <property type="match status" value="1"/>
</dbReference>
<dbReference type="Proteomes" id="UP000243376">
    <property type="component" value="Unassembled WGS sequence"/>
</dbReference>
<keyword evidence="9 11" id="KW-1133">Transmembrane helix</keyword>
<dbReference type="InterPro" id="IPR027256">
    <property type="entry name" value="P-typ_ATPase_IB"/>
</dbReference>
<dbReference type="PROSITE" id="PS00154">
    <property type="entry name" value="ATPASE_E1_E2"/>
    <property type="match status" value="1"/>
</dbReference>
<dbReference type="InterPro" id="IPR023298">
    <property type="entry name" value="ATPase_P-typ_TM_dom_sf"/>
</dbReference>
<evidence type="ECO:0000256" key="9">
    <source>
        <dbReference type="ARBA" id="ARBA00022989"/>
    </source>
</evidence>
<evidence type="ECO:0000259" key="12">
    <source>
        <dbReference type="Pfam" id="PF00122"/>
    </source>
</evidence>
<keyword evidence="7" id="KW-0460">Magnesium</keyword>
<dbReference type="SUPFAM" id="SSF81653">
    <property type="entry name" value="Calcium ATPase, transduction domain A"/>
    <property type="match status" value="1"/>
</dbReference>
<dbReference type="GO" id="GO:0005524">
    <property type="term" value="F:ATP binding"/>
    <property type="evidence" value="ECO:0007669"/>
    <property type="project" value="UniProtKB-UniRule"/>
</dbReference>
<keyword evidence="6 11" id="KW-0067">ATP-binding</keyword>
<evidence type="ECO:0000256" key="2">
    <source>
        <dbReference type="ARBA" id="ARBA00006024"/>
    </source>
</evidence>
<dbReference type="SUPFAM" id="SSF81660">
    <property type="entry name" value="Metal cation-transporting ATPase, ATP-binding domain N"/>
    <property type="match status" value="1"/>
</dbReference>
<evidence type="ECO:0000256" key="5">
    <source>
        <dbReference type="ARBA" id="ARBA00022741"/>
    </source>
</evidence>
<proteinExistence type="inferred from homology"/>
<dbReference type="InterPro" id="IPR023299">
    <property type="entry name" value="ATPase_P-typ_cyto_dom_N"/>
</dbReference>
<reference evidence="13 14" key="1">
    <citation type="submission" date="2018-01" db="EMBL/GenBank/DDBJ databases">
        <title>Metagenomic assembled genomes from two thermal pools in the Uzon Caldera, Kamchatka, Russia.</title>
        <authorList>
            <person name="Wilkins L."/>
            <person name="Ettinger C."/>
        </authorList>
    </citation>
    <scope>NUCLEOTIDE SEQUENCE [LARGE SCALE GENOMIC DNA]</scope>
    <source>
        <strain evidence="13">ZAV-02</strain>
    </source>
</reference>
<sequence>MTTISNTAPRQRLTLLLNDEILEPAFVALTLIGIVTGLILEGSGAPESITLAAHLATYFFGSFYAVRAIIASLRHWSIEVDLLMVLAALGAGYLGDFTEGAILLFLFSLSNVLQAYAMRRTEQAITALMQLRPDMVTVRRDGRELDLPVEAVQVGDVVVLRPGDRVPLDGVIERGSGSFDESALTGESMPVQKGPGMAVLAGTLNQTGALEVRVTKPASESTLARIITMVSEAQARKARSQSFLEYFEQRYAIGVIVAVILFILAVPALTGADFTDTFYRGMVLLTVASPCALVISVPASLLSAIAAGARRGVLFKGGVHLEELSKVRVIAFDKTGTLTFGKPTMTDLVPMNGVDEADLLAIVARAEQPSEHPIARAILQAAEERGITVAPPEQFTAVTGMGVRAMWEGVETLVGSPHLFAEAGVVVPPELSVRADELMAQGRGSVLFVRRGEQWLGLIAVMDRERPDAAQRIAELRAAGIERIVMPTG</sequence>
<dbReference type="NCBIfam" id="TIGR01512">
    <property type="entry name" value="ATPase-IB2_Cd"/>
    <property type="match status" value="1"/>
</dbReference>
<comment type="similarity">
    <text evidence="2 11">Belongs to the cation transport ATPase (P-type) (TC 3.A.3) family. Type IB subfamily.</text>
</comment>
<gene>
    <name evidence="13" type="primary">cadA</name>
    <name evidence="13" type="ORF">C0184_11875</name>
</gene>
<dbReference type="NCBIfam" id="TIGR01525">
    <property type="entry name" value="ATPase-IB_hvy"/>
    <property type="match status" value="1"/>
</dbReference>
<comment type="subcellular location">
    <subcellularLocation>
        <location evidence="1">Cell membrane</location>
        <topology evidence="1">Multi-pass membrane protein</topology>
    </subcellularLocation>
</comment>
<keyword evidence="10 11" id="KW-0472">Membrane</keyword>
<dbReference type="InterPro" id="IPR018303">
    <property type="entry name" value="ATPase_P-typ_P_site"/>
</dbReference>
<evidence type="ECO:0000256" key="11">
    <source>
        <dbReference type="RuleBase" id="RU362081"/>
    </source>
</evidence>
<keyword evidence="5 11" id="KW-0547">Nucleotide-binding</keyword>
<feature type="transmembrane region" description="Helical" evidence="11">
    <location>
        <begin position="251"/>
        <end position="270"/>
    </location>
</feature>
<organism evidence="13 14">
    <name type="scientific">Chloroflexus aggregans</name>
    <dbReference type="NCBI Taxonomy" id="152260"/>
    <lineage>
        <taxon>Bacteria</taxon>
        <taxon>Bacillati</taxon>
        <taxon>Chloroflexota</taxon>
        <taxon>Chloroflexia</taxon>
        <taxon>Chloroflexales</taxon>
        <taxon>Chloroflexineae</taxon>
        <taxon>Chloroflexaceae</taxon>
        <taxon>Chloroflexus</taxon>
    </lineage>
</organism>
<evidence type="ECO:0000256" key="8">
    <source>
        <dbReference type="ARBA" id="ARBA00022967"/>
    </source>
</evidence>
<dbReference type="Gene3D" id="3.40.50.1000">
    <property type="entry name" value="HAD superfamily/HAD-like"/>
    <property type="match status" value="1"/>
</dbReference>
<protein>
    <submittedName>
        <fullName evidence="13">Cadmium-translocating P-type ATPase</fullName>
    </submittedName>
</protein>
<keyword evidence="4 11" id="KW-0479">Metal-binding</keyword>
<evidence type="ECO:0000256" key="6">
    <source>
        <dbReference type="ARBA" id="ARBA00022840"/>
    </source>
</evidence>
<dbReference type="GO" id="GO:0046872">
    <property type="term" value="F:metal ion binding"/>
    <property type="evidence" value="ECO:0007669"/>
    <property type="project" value="UniProtKB-KW"/>
</dbReference>
<dbReference type="SUPFAM" id="SSF56784">
    <property type="entry name" value="HAD-like"/>
    <property type="match status" value="1"/>
</dbReference>
<dbReference type="InterPro" id="IPR036412">
    <property type="entry name" value="HAD-like_sf"/>
</dbReference>
<name>A0A2J6X164_9CHLR</name>
<feature type="transmembrane region" description="Helical" evidence="11">
    <location>
        <begin position="282"/>
        <end position="307"/>
    </location>
</feature>
<keyword evidence="11" id="KW-1003">Cell membrane</keyword>
<dbReference type="PRINTS" id="PR00119">
    <property type="entry name" value="CATATPASE"/>
</dbReference>
<feature type="transmembrane region" description="Helical" evidence="11">
    <location>
        <begin position="21"/>
        <end position="39"/>
    </location>
</feature>
<evidence type="ECO:0000256" key="10">
    <source>
        <dbReference type="ARBA" id="ARBA00023136"/>
    </source>
</evidence>
<dbReference type="Gene3D" id="2.70.150.10">
    <property type="entry name" value="Calcium-transporting ATPase, cytoplasmic transduction domain A"/>
    <property type="match status" value="1"/>
</dbReference>
<dbReference type="FunFam" id="2.70.150.10:FF:000002">
    <property type="entry name" value="Copper-transporting ATPase 1, putative"/>
    <property type="match status" value="1"/>
</dbReference>
<dbReference type="GO" id="GO:0005886">
    <property type="term" value="C:plasma membrane"/>
    <property type="evidence" value="ECO:0007669"/>
    <property type="project" value="UniProtKB-SubCell"/>
</dbReference>
<dbReference type="GO" id="GO:0016887">
    <property type="term" value="F:ATP hydrolysis activity"/>
    <property type="evidence" value="ECO:0007669"/>
    <property type="project" value="InterPro"/>
</dbReference>
<feature type="non-terminal residue" evidence="13">
    <location>
        <position position="489"/>
    </location>
</feature>
<dbReference type="GO" id="GO:0019829">
    <property type="term" value="F:ATPase-coupled monoatomic cation transmembrane transporter activity"/>
    <property type="evidence" value="ECO:0007669"/>
    <property type="project" value="InterPro"/>
</dbReference>
<evidence type="ECO:0000256" key="1">
    <source>
        <dbReference type="ARBA" id="ARBA00004651"/>
    </source>
</evidence>
<dbReference type="PANTHER" id="PTHR43079:SF1">
    <property type="entry name" value="CADMIUM_ZINC-TRANSPORTING ATPASE HMA1, CHLOROPLASTIC-RELATED"/>
    <property type="match status" value="1"/>
</dbReference>
<dbReference type="InterPro" id="IPR008250">
    <property type="entry name" value="ATPase_P-typ_transduc_dom_A_sf"/>
</dbReference>
<dbReference type="EMBL" id="PNIQ01000795">
    <property type="protein sequence ID" value="PMP77517.1"/>
    <property type="molecule type" value="Genomic_DNA"/>
</dbReference>
<comment type="caution">
    <text evidence="13">The sequence shown here is derived from an EMBL/GenBank/DDBJ whole genome shotgun (WGS) entry which is preliminary data.</text>
</comment>
<dbReference type="AlphaFoldDB" id="A0A2J6X164"/>